<dbReference type="GO" id="GO:0030132">
    <property type="term" value="C:clathrin coat of coated pit"/>
    <property type="evidence" value="ECO:0007669"/>
    <property type="project" value="InterPro"/>
</dbReference>
<evidence type="ECO:0000313" key="1">
    <source>
        <dbReference type="EMBL" id="KZW00107.1"/>
    </source>
</evidence>
<dbReference type="Proteomes" id="UP000077266">
    <property type="component" value="Unassembled WGS sequence"/>
</dbReference>
<evidence type="ECO:0000313" key="2">
    <source>
        <dbReference type="Proteomes" id="UP000077266"/>
    </source>
</evidence>
<dbReference type="AlphaFoldDB" id="A0A165N288"/>
<dbReference type="PANTHER" id="PTHR10292:SF1">
    <property type="entry name" value="CLATHRIN HEAVY CHAIN"/>
    <property type="match status" value="1"/>
</dbReference>
<dbReference type="SUPFAM" id="SSF50989">
    <property type="entry name" value="Clathrin heavy-chain terminal domain"/>
    <property type="match status" value="1"/>
</dbReference>
<dbReference type="GO" id="GO:0006895">
    <property type="term" value="P:Golgi to endosome transport"/>
    <property type="evidence" value="ECO:0007669"/>
    <property type="project" value="TreeGrafter"/>
</dbReference>
<dbReference type="InParanoid" id="A0A165N288"/>
<dbReference type="GO" id="GO:0030130">
    <property type="term" value="C:clathrin coat of trans-Golgi network vesicle"/>
    <property type="evidence" value="ECO:0007669"/>
    <property type="project" value="InterPro"/>
</dbReference>
<organism evidence="1 2">
    <name type="scientific">Exidia glandulosa HHB12029</name>
    <dbReference type="NCBI Taxonomy" id="1314781"/>
    <lineage>
        <taxon>Eukaryota</taxon>
        <taxon>Fungi</taxon>
        <taxon>Dikarya</taxon>
        <taxon>Basidiomycota</taxon>
        <taxon>Agaricomycotina</taxon>
        <taxon>Agaricomycetes</taxon>
        <taxon>Auriculariales</taxon>
        <taxon>Exidiaceae</taxon>
        <taxon>Exidia</taxon>
    </lineage>
</organism>
<dbReference type="GO" id="GO:0005198">
    <property type="term" value="F:structural molecule activity"/>
    <property type="evidence" value="ECO:0007669"/>
    <property type="project" value="InterPro"/>
</dbReference>
<keyword evidence="2" id="KW-1185">Reference proteome</keyword>
<protein>
    <submittedName>
        <fullName evidence="1">Clathrin heavy-chain terminal domain-containing protein</fullName>
    </submittedName>
</protein>
<gene>
    <name evidence="1" type="ORF">EXIGLDRAFT_761971</name>
</gene>
<dbReference type="GO" id="GO:0032051">
    <property type="term" value="F:clathrin light chain binding"/>
    <property type="evidence" value="ECO:0007669"/>
    <property type="project" value="TreeGrafter"/>
</dbReference>
<name>A0A165N288_EXIGL</name>
<accession>A0A165N288</accession>
<dbReference type="GO" id="GO:0071439">
    <property type="term" value="C:clathrin complex"/>
    <property type="evidence" value="ECO:0007669"/>
    <property type="project" value="TreeGrafter"/>
</dbReference>
<dbReference type="EMBL" id="KV425903">
    <property type="protein sequence ID" value="KZW00107.1"/>
    <property type="molecule type" value="Genomic_DNA"/>
</dbReference>
<reference evidence="1 2" key="1">
    <citation type="journal article" date="2016" name="Mol. Biol. Evol.">
        <title>Comparative Genomics of Early-Diverging Mushroom-Forming Fungi Provides Insights into the Origins of Lignocellulose Decay Capabilities.</title>
        <authorList>
            <person name="Nagy L.G."/>
            <person name="Riley R."/>
            <person name="Tritt A."/>
            <person name="Adam C."/>
            <person name="Daum C."/>
            <person name="Floudas D."/>
            <person name="Sun H."/>
            <person name="Yadav J.S."/>
            <person name="Pangilinan J."/>
            <person name="Larsson K.H."/>
            <person name="Matsuura K."/>
            <person name="Barry K."/>
            <person name="Labutti K."/>
            <person name="Kuo R."/>
            <person name="Ohm R.A."/>
            <person name="Bhattacharya S.S."/>
            <person name="Shirouzu T."/>
            <person name="Yoshinaga Y."/>
            <person name="Martin F.M."/>
            <person name="Grigoriev I.V."/>
            <person name="Hibbett D.S."/>
        </authorList>
    </citation>
    <scope>NUCLEOTIDE SEQUENCE [LARGE SCALE GENOMIC DNA]</scope>
    <source>
        <strain evidence="1 2">HHB12029</strain>
    </source>
</reference>
<sequence>MDASKPITFAERLQLSSVGIQPASISFQANLVTRESDHYICVHEKVEQNQVVIIDLAVANNKMFDRHANLPGAQITNYRAITDEKWLVLVGRRNSTNPAAFKVKGAMQLYSRERGVSQPIEGHATAFAEIKLDGHPHPTKLFTFSVRTATGAKLHIVEIDHAEGNPVFQKKAVDVFFPAEATNDFPVAMQVSQQHSIIYLVTKYGFMTPRPAHAST</sequence>
<dbReference type="InterPro" id="IPR016025">
    <property type="entry name" value="Clathrin_H-chain_N"/>
</dbReference>
<proteinExistence type="predicted"/>
<dbReference type="STRING" id="1314781.A0A165N288"/>
<dbReference type="OrthoDB" id="2670259at2759"/>
<dbReference type="GO" id="GO:0030479">
    <property type="term" value="C:actin cortical patch"/>
    <property type="evidence" value="ECO:0007669"/>
    <property type="project" value="TreeGrafter"/>
</dbReference>
<dbReference type="GO" id="GO:0005829">
    <property type="term" value="C:cytosol"/>
    <property type="evidence" value="ECO:0007669"/>
    <property type="project" value="GOC"/>
</dbReference>
<dbReference type="PANTHER" id="PTHR10292">
    <property type="entry name" value="CLATHRIN HEAVY CHAIN RELATED"/>
    <property type="match status" value="1"/>
</dbReference>
<dbReference type="Gene3D" id="2.130.10.110">
    <property type="entry name" value="Clathrin heavy-chain terminal domain"/>
    <property type="match status" value="2"/>
</dbReference>
<dbReference type="GO" id="GO:0006886">
    <property type="term" value="P:intracellular protein transport"/>
    <property type="evidence" value="ECO:0007669"/>
    <property type="project" value="InterPro"/>
</dbReference>
<dbReference type="GO" id="GO:0006898">
    <property type="term" value="P:receptor-mediated endocytosis"/>
    <property type="evidence" value="ECO:0007669"/>
    <property type="project" value="TreeGrafter"/>
</dbReference>